<reference evidence="3" key="1">
    <citation type="journal article" date="2019" name="Int. J. Syst. Evol. Microbiol.">
        <title>The Global Catalogue of Microorganisms (GCM) 10K type strain sequencing project: providing services to taxonomists for standard genome sequencing and annotation.</title>
        <authorList>
            <consortium name="The Broad Institute Genomics Platform"/>
            <consortium name="The Broad Institute Genome Sequencing Center for Infectious Disease"/>
            <person name="Wu L."/>
            <person name="Ma J."/>
        </authorList>
    </citation>
    <scope>NUCLEOTIDE SEQUENCE [LARGE SCALE GENOMIC DNA]</scope>
    <source>
        <strain evidence="3">NBRC 108565</strain>
    </source>
</reference>
<evidence type="ECO:0000256" key="1">
    <source>
        <dbReference type="SAM" id="MobiDB-lite"/>
    </source>
</evidence>
<accession>A0ABN6XC22</accession>
<dbReference type="EMBL" id="AP027729">
    <property type="protein sequence ID" value="BDZ41018.1"/>
    <property type="molecule type" value="Genomic_DNA"/>
</dbReference>
<sequence>MRGRAEEIPWVADVMETGVVMTAAAVTVAAVHVAPSKFFIAAPTSSRLDRAPLGAPSASPDDTTLDPPAHPDN</sequence>
<keyword evidence="3" id="KW-1185">Reference proteome</keyword>
<protein>
    <submittedName>
        <fullName evidence="2">Uncharacterized protein</fullName>
    </submittedName>
</protein>
<evidence type="ECO:0000313" key="2">
    <source>
        <dbReference type="EMBL" id="BDZ41018.1"/>
    </source>
</evidence>
<gene>
    <name evidence="2" type="ORF">GCM10025865_03170</name>
</gene>
<evidence type="ECO:0000313" key="3">
    <source>
        <dbReference type="Proteomes" id="UP001321475"/>
    </source>
</evidence>
<proteinExistence type="predicted"/>
<organism evidence="2 3">
    <name type="scientific">Paraoerskovia sediminicola</name>
    <dbReference type="NCBI Taxonomy" id="1138587"/>
    <lineage>
        <taxon>Bacteria</taxon>
        <taxon>Bacillati</taxon>
        <taxon>Actinomycetota</taxon>
        <taxon>Actinomycetes</taxon>
        <taxon>Micrococcales</taxon>
        <taxon>Cellulomonadaceae</taxon>
        <taxon>Paraoerskovia</taxon>
    </lineage>
</organism>
<name>A0ABN6XC22_9CELL</name>
<dbReference type="Proteomes" id="UP001321475">
    <property type="component" value="Chromosome"/>
</dbReference>
<feature type="region of interest" description="Disordered" evidence="1">
    <location>
        <begin position="48"/>
        <end position="73"/>
    </location>
</feature>